<dbReference type="Proteomes" id="UP000091820">
    <property type="component" value="Unassembled WGS sequence"/>
</dbReference>
<organism evidence="3 4">
    <name type="scientific">Glossina brevipalpis</name>
    <dbReference type="NCBI Taxonomy" id="37001"/>
    <lineage>
        <taxon>Eukaryota</taxon>
        <taxon>Metazoa</taxon>
        <taxon>Ecdysozoa</taxon>
        <taxon>Arthropoda</taxon>
        <taxon>Hexapoda</taxon>
        <taxon>Insecta</taxon>
        <taxon>Pterygota</taxon>
        <taxon>Neoptera</taxon>
        <taxon>Endopterygota</taxon>
        <taxon>Diptera</taxon>
        <taxon>Brachycera</taxon>
        <taxon>Muscomorpha</taxon>
        <taxon>Hippoboscoidea</taxon>
        <taxon>Glossinidae</taxon>
        <taxon>Glossina</taxon>
    </lineage>
</organism>
<proteinExistence type="predicted"/>
<dbReference type="Gene3D" id="1.20.1050.10">
    <property type="match status" value="1"/>
</dbReference>
<dbReference type="CDD" id="cd03177">
    <property type="entry name" value="GST_C_Delta_Epsilon"/>
    <property type="match status" value="1"/>
</dbReference>
<dbReference type="VEuPathDB" id="VectorBase:GBRI044310"/>
<dbReference type="PANTHER" id="PTHR43969:SF5">
    <property type="entry name" value="GLUTATHIONE S-TRANSFERASE E14"/>
    <property type="match status" value="1"/>
</dbReference>
<dbReference type="InterPro" id="IPR004046">
    <property type="entry name" value="GST_C"/>
</dbReference>
<dbReference type="SFLD" id="SFLDG00358">
    <property type="entry name" value="Main_(cytGST)"/>
    <property type="match status" value="1"/>
</dbReference>
<dbReference type="PROSITE" id="PS50405">
    <property type="entry name" value="GST_CTER"/>
    <property type="match status" value="1"/>
</dbReference>
<evidence type="ECO:0000313" key="3">
    <source>
        <dbReference type="EnsemblMetazoa" id="GBRI044310-PA"/>
    </source>
</evidence>
<accession>A0A1A9X4U0</accession>
<reference evidence="3" key="2">
    <citation type="submission" date="2020-05" db="UniProtKB">
        <authorList>
            <consortium name="EnsemblMetazoa"/>
        </authorList>
    </citation>
    <scope>IDENTIFICATION</scope>
    <source>
        <strain evidence="3">IAEA</strain>
    </source>
</reference>
<dbReference type="SUPFAM" id="SSF47616">
    <property type="entry name" value="GST C-terminal domain-like"/>
    <property type="match status" value="1"/>
</dbReference>
<dbReference type="AlphaFoldDB" id="A0A1A9X4U0"/>
<dbReference type="InterPro" id="IPR036282">
    <property type="entry name" value="Glutathione-S-Trfase_C_sf"/>
</dbReference>
<dbReference type="GO" id="GO:0004364">
    <property type="term" value="F:glutathione transferase activity"/>
    <property type="evidence" value="ECO:0007669"/>
    <property type="project" value="TreeGrafter"/>
</dbReference>
<feature type="domain" description="GST C-terminal" evidence="2">
    <location>
        <begin position="91"/>
        <end position="218"/>
    </location>
</feature>
<dbReference type="GO" id="GO:0006749">
    <property type="term" value="P:glutathione metabolic process"/>
    <property type="evidence" value="ECO:0007669"/>
    <property type="project" value="TreeGrafter"/>
</dbReference>
<dbReference type="InterPro" id="IPR010987">
    <property type="entry name" value="Glutathione-S-Trfase_C-like"/>
</dbReference>
<dbReference type="InterPro" id="IPR004045">
    <property type="entry name" value="Glutathione_S-Trfase_N"/>
</dbReference>
<dbReference type="FunFam" id="3.40.30.10:FF:000208">
    <property type="entry name" value="glutathione S-transferase 1"/>
    <property type="match status" value="1"/>
</dbReference>
<dbReference type="PROSITE" id="PS50404">
    <property type="entry name" value="GST_NTER"/>
    <property type="match status" value="1"/>
</dbReference>
<dbReference type="InterPro" id="IPR036249">
    <property type="entry name" value="Thioredoxin-like_sf"/>
</dbReference>
<evidence type="ECO:0000259" key="1">
    <source>
        <dbReference type="PROSITE" id="PS50404"/>
    </source>
</evidence>
<dbReference type="Pfam" id="PF00043">
    <property type="entry name" value="GST_C"/>
    <property type="match status" value="1"/>
</dbReference>
<evidence type="ECO:0000259" key="2">
    <source>
        <dbReference type="PROSITE" id="PS50405"/>
    </source>
</evidence>
<feature type="domain" description="GST N-terminal" evidence="1">
    <location>
        <begin position="1"/>
        <end position="82"/>
    </location>
</feature>
<dbReference type="SUPFAM" id="SSF52833">
    <property type="entry name" value="Thioredoxin-like"/>
    <property type="match status" value="1"/>
</dbReference>
<evidence type="ECO:0000313" key="4">
    <source>
        <dbReference type="Proteomes" id="UP000091820"/>
    </source>
</evidence>
<dbReference type="Gene3D" id="3.40.30.10">
    <property type="entry name" value="Glutaredoxin"/>
    <property type="match status" value="1"/>
</dbReference>
<dbReference type="Pfam" id="PF13417">
    <property type="entry name" value="GST_N_3"/>
    <property type="match status" value="1"/>
</dbReference>
<dbReference type="STRING" id="37001.A0A1A9X4U0"/>
<dbReference type="InterPro" id="IPR040079">
    <property type="entry name" value="Glutathione_S-Trfase"/>
</dbReference>
<dbReference type="EnsemblMetazoa" id="GBRI044310-RA">
    <property type="protein sequence ID" value="GBRI044310-PA"/>
    <property type="gene ID" value="GBRI044310"/>
</dbReference>
<dbReference type="FunFam" id="1.20.1050.10:FF:000007">
    <property type="entry name" value="Glutathione S-transferase 1-1"/>
    <property type="match status" value="1"/>
</dbReference>
<keyword evidence="4" id="KW-1185">Reference proteome</keyword>
<protein>
    <submittedName>
        <fullName evidence="3">Uncharacterized protein</fullName>
    </submittedName>
</protein>
<name>A0A1A9X4U0_9MUSC</name>
<dbReference type="SFLD" id="SFLDG01153">
    <property type="entry name" value="Main.4:_Theta-like"/>
    <property type="match status" value="1"/>
</dbReference>
<reference evidence="4" key="1">
    <citation type="submission" date="2014-03" db="EMBL/GenBank/DDBJ databases">
        <authorList>
            <person name="Aksoy S."/>
            <person name="Warren W."/>
            <person name="Wilson R.K."/>
        </authorList>
    </citation>
    <scope>NUCLEOTIDE SEQUENCE [LARGE SCALE GENOMIC DNA]</scope>
    <source>
        <strain evidence="4">IAEA</strain>
    </source>
</reference>
<dbReference type="PANTHER" id="PTHR43969">
    <property type="entry name" value="GLUTATHIONE S TRANSFERASE D10, ISOFORM A-RELATED"/>
    <property type="match status" value="1"/>
</dbReference>
<dbReference type="SFLD" id="SFLDS00019">
    <property type="entry name" value="Glutathione_Transferase_(cytos"/>
    <property type="match status" value="1"/>
</dbReference>
<sequence length="224" mass="26541">MKSVLYFDKCSPPVRSCLMLIKHLNIDIELKQIFLFKGEQLKSSFKEINPAHTVPTLIDDDLTLTDSHAILIHFCEKYQKNDTKLWPKEYNERMRVLNLMLFEVSTLFRRDSNFLSEIVHKTLANVDIAYHKSKILEVYDMLEKYLGRQKFIATEYLTIADFSVVTTFSTANIMFPINEIQWPLLYKWFENMKGLPEYEINCEGLEELRKSMELFGKFKFPIEQ</sequence>